<gene>
    <name evidence="1" type="ORF">ACFODW_01045</name>
</gene>
<name>A0ABV7A1K9_9BACI</name>
<proteinExistence type="predicted"/>
<comment type="caution">
    <text evidence="1">The sequence shown here is derived from an EMBL/GenBank/DDBJ whole genome shotgun (WGS) entry which is preliminary data.</text>
</comment>
<evidence type="ECO:0000313" key="2">
    <source>
        <dbReference type="Proteomes" id="UP001595387"/>
    </source>
</evidence>
<dbReference type="RefSeq" id="WP_390301614.1">
    <property type="nucleotide sequence ID" value="NZ_JBHRRZ010000002.1"/>
</dbReference>
<accession>A0ABV7A1K9</accession>
<reference evidence="2" key="1">
    <citation type="journal article" date="2019" name="Int. J. Syst. Evol. Microbiol.">
        <title>The Global Catalogue of Microorganisms (GCM) 10K type strain sequencing project: providing services to taxonomists for standard genome sequencing and annotation.</title>
        <authorList>
            <consortium name="The Broad Institute Genomics Platform"/>
            <consortium name="The Broad Institute Genome Sequencing Center for Infectious Disease"/>
            <person name="Wu L."/>
            <person name="Ma J."/>
        </authorList>
    </citation>
    <scope>NUCLEOTIDE SEQUENCE [LARGE SCALE GENOMIC DNA]</scope>
    <source>
        <strain evidence="2">KCTC 13193</strain>
    </source>
</reference>
<evidence type="ECO:0000313" key="1">
    <source>
        <dbReference type="EMBL" id="MFC2946952.1"/>
    </source>
</evidence>
<protein>
    <submittedName>
        <fullName evidence="1">Uncharacterized protein</fullName>
    </submittedName>
</protein>
<organism evidence="1 2">
    <name type="scientific">Virgibacillus sediminis</name>
    <dbReference type="NCBI Taxonomy" id="202260"/>
    <lineage>
        <taxon>Bacteria</taxon>
        <taxon>Bacillati</taxon>
        <taxon>Bacillota</taxon>
        <taxon>Bacilli</taxon>
        <taxon>Bacillales</taxon>
        <taxon>Bacillaceae</taxon>
        <taxon>Virgibacillus</taxon>
    </lineage>
</organism>
<dbReference type="Proteomes" id="UP001595387">
    <property type="component" value="Unassembled WGS sequence"/>
</dbReference>
<dbReference type="EMBL" id="JBHRRZ010000002">
    <property type="protein sequence ID" value="MFC2946952.1"/>
    <property type="molecule type" value="Genomic_DNA"/>
</dbReference>
<sequence>MKSKIIILILFLFTLIGVAGAWFWMQHLTNTDQVSSSATAVVSGESYLPSFDDSPFSHIKIP</sequence>
<keyword evidence="2" id="KW-1185">Reference proteome</keyword>